<dbReference type="SUPFAM" id="SSF103025">
    <property type="entry name" value="Folate-binding domain"/>
    <property type="match status" value="1"/>
</dbReference>
<dbReference type="Pfam" id="PF25455">
    <property type="entry name" value="Beta-barrel_CAF17_C"/>
    <property type="match status" value="1"/>
</dbReference>
<keyword evidence="2" id="KW-0809">Transit peptide</keyword>
<name>A0A9P6ET13_9AGAR</name>
<evidence type="ECO:0000313" key="6">
    <source>
        <dbReference type="EMBL" id="KAF9534855.1"/>
    </source>
</evidence>
<dbReference type="InterPro" id="IPR045179">
    <property type="entry name" value="YgfZ/GcvT"/>
</dbReference>
<evidence type="ECO:0000256" key="4">
    <source>
        <dbReference type="ARBA" id="ARBA00093447"/>
    </source>
</evidence>
<keyword evidence="3" id="KW-0496">Mitochondrion</keyword>
<sequence>MAFPIWKGLVRTTPTVAPIAHRALLSITGSQSTEFLNGLLATSVNGSPRHRYSAFLHAQGRVMYDTFLYTTAGGYILEYDAKALEHSPEVTPLLSYLKRHVLRSKVKIRPVTEEYDVWSSWGSSQDHEWETPRHWHFEQSGSIEPIWPEDGLWPWGSTECVIHDRRGVGMGRRLLARKGDPPPVAATHDLAGIDEYLLHRLTKGVPEGAKDIIPMQAFPMESNLDVMGAIDFRKGCYVGQELTVRTYHTGAIRKRILPIAIELANPQAQSSPLSFPTNIDIKPSAIDIKPAGPRPRGSGKLLSTHNGLGLALLRLEHVAGWEKGILRLEFENDGVKWKVSPWRPEWWPQQPVEEIST</sequence>
<dbReference type="AlphaFoldDB" id="A0A9P6ET13"/>
<evidence type="ECO:0000256" key="1">
    <source>
        <dbReference type="ARBA" id="ARBA00004173"/>
    </source>
</evidence>
<dbReference type="InterPro" id="IPR057460">
    <property type="entry name" value="CAF17_C"/>
</dbReference>
<dbReference type="OrthoDB" id="191995at2759"/>
<evidence type="ECO:0000256" key="2">
    <source>
        <dbReference type="ARBA" id="ARBA00022946"/>
    </source>
</evidence>
<evidence type="ECO:0000259" key="5">
    <source>
        <dbReference type="Pfam" id="PF25455"/>
    </source>
</evidence>
<dbReference type="InterPro" id="IPR027266">
    <property type="entry name" value="TrmE/GcvT-like"/>
</dbReference>
<dbReference type="GO" id="GO:0016226">
    <property type="term" value="P:iron-sulfur cluster assembly"/>
    <property type="evidence" value="ECO:0007669"/>
    <property type="project" value="TreeGrafter"/>
</dbReference>
<dbReference type="Gene3D" id="3.30.1360.120">
    <property type="entry name" value="Probable tRNA modification gtpase trme, domain 1"/>
    <property type="match status" value="1"/>
</dbReference>
<dbReference type="PANTHER" id="PTHR22602:SF0">
    <property type="entry name" value="TRANSFERASE CAF17, MITOCHONDRIAL-RELATED"/>
    <property type="match status" value="1"/>
</dbReference>
<gene>
    <name evidence="6" type="ORF">CPB83DRAFT_843059</name>
</gene>
<organism evidence="6 7">
    <name type="scientific">Crepidotus variabilis</name>
    <dbReference type="NCBI Taxonomy" id="179855"/>
    <lineage>
        <taxon>Eukaryota</taxon>
        <taxon>Fungi</taxon>
        <taxon>Dikarya</taxon>
        <taxon>Basidiomycota</taxon>
        <taxon>Agaricomycotina</taxon>
        <taxon>Agaricomycetes</taxon>
        <taxon>Agaricomycetidae</taxon>
        <taxon>Agaricales</taxon>
        <taxon>Agaricineae</taxon>
        <taxon>Crepidotaceae</taxon>
        <taxon>Crepidotus</taxon>
    </lineage>
</organism>
<dbReference type="NCBIfam" id="TIGR03317">
    <property type="entry name" value="ygfZ_signature"/>
    <property type="match status" value="1"/>
</dbReference>
<evidence type="ECO:0000256" key="3">
    <source>
        <dbReference type="ARBA" id="ARBA00023128"/>
    </source>
</evidence>
<protein>
    <submittedName>
        <fullName evidence="6">Aminomethyltransferase folate-binding domain-containing protein</fullName>
    </submittedName>
</protein>
<dbReference type="InterPro" id="IPR017703">
    <property type="entry name" value="YgfZ/GCV_T_CS"/>
</dbReference>
<proteinExistence type="inferred from homology"/>
<reference evidence="6" key="1">
    <citation type="submission" date="2020-11" db="EMBL/GenBank/DDBJ databases">
        <authorList>
            <consortium name="DOE Joint Genome Institute"/>
            <person name="Ahrendt S."/>
            <person name="Riley R."/>
            <person name="Andreopoulos W."/>
            <person name="Labutti K."/>
            <person name="Pangilinan J."/>
            <person name="Ruiz-Duenas F.J."/>
            <person name="Barrasa J.M."/>
            <person name="Sanchez-Garcia M."/>
            <person name="Camarero S."/>
            <person name="Miyauchi S."/>
            <person name="Serrano A."/>
            <person name="Linde D."/>
            <person name="Babiker R."/>
            <person name="Drula E."/>
            <person name="Ayuso-Fernandez I."/>
            <person name="Pacheco R."/>
            <person name="Padilla G."/>
            <person name="Ferreira P."/>
            <person name="Barriuso J."/>
            <person name="Kellner H."/>
            <person name="Castanera R."/>
            <person name="Alfaro M."/>
            <person name="Ramirez L."/>
            <person name="Pisabarro A.G."/>
            <person name="Kuo A."/>
            <person name="Tritt A."/>
            <person name="Lipzen A."/>
            <person name="He G."/>
            <person name="Yan M."/>
            <person name="Ng V."/>
            <person name="Cullen D."/>
            <person name="Martin F."/>
            <person name="Rosso M.-N."/>
            <person name="Henrissat B."/>
            <person name="Hibbett D."/>
            <person name="Martinez A.T."/>
            <person name="Grigoriev I.V."/>
        </authorList>
    </citation>
    <scope>NUCLEOTIDE SEQUENCE</scope>
    <source>
        <strain evidence="6">CBS 506.95</strain>
    </source>
</reference>
<keyword evidence="7" id="KW-1185">Reference proteome</keyword>
<evidence type="ECO:0000313" key="7">
    <source>
        <dbReference type="Proteomes" id="UP000807306"/>
    </source>
</evidence>
<dbReference type="Proteomes" id="UP000807306">
    <property type="component" value="Unassembled WGS sequence"/>
</dbReference>
<comment type="similarity">
    <text evidence="4">Belongs to the GcvT family. CAF17/IBA57 subfamily.</text>
</comment>
<accession>A0A9P6ET13</accession>
<dbReference type="PANTHER" id="PTHR22602">
    <property type="entry name" value="TRANSFERASE CAF17, MITOCHONDRIAL-RELATED"/>
    <property type="match status" value="1"/>
</dbReference>
<feature type="domain" description="CAF17 C-terminal" evidence="5">
    <location>
        <begin position="253"/>
        <end position="349"/>
    </location>
</feature>
<dbReference type="GO" id="GO:0005759">
    <property type="term" value="C:mitochondrial matrix"/>
    <property type="evidence" value="ECO:0007669"/>
    <property type="project" value="TreeGrafter"/>
</dbReference>
<dbReference type="EMBL" id="MU157825">
    <property type="protein sequence ID" value="KAF9534855.1"/>
    <property type="molecule type" value="Genomic_DNA"/>
</dbReference>
<comment type="caution">
    <text evidence="6">The sequence shown here is derived from an EMBL/GenBank/DDBJ whole genome shotgun (WGS) entry which is preliminary data.</text>
</comment>
<comment type="subcellular location">
    <subcellularLocation>
        <location evidence="1">Mitochondrion</location>
    </subcellularLocation>
</comment>